<dbReference type="Proteomes" id="UP000823963">
    <property type="component" value="Unassembled WGS sequence"/>
</dbReference>
<dbReference type="GO" id="GO:0016757">
    <property type="term" value="F:glycosyltransferase activity"/>
    <property type="evidence" value="ECO:0007669"/>
    <property type="project" value="UniProtKB-KW"/>
</dbReference>
<dbReference type="PANTHER" id="PTHR22916">
    <property type="entry name" value="GLYCOSYLTRANSFERASE"/>
    <property type="match status" value="1"/>
</dbReference>
<protein>
    <submittedName>
        <fullName evidence="4">Glycosyltransferase</fullName>
        <ecNumber evidence="4">2.4.-.-</ecNumber>
    </submittedName>
</protein>
<evidence type="ECO:0000313" key="4">
    <source>
        <dbReference type="EMBL" id="HIX01620.1"/>
    </source>
</evidence>
<dbReference type="SUPFAM" id="SSF53448">
    <property type="entry name" value="Nucleotide-diphospho-sugar transferases"/>
    <property type="match status" value="1"/>
</dbReference>
<evidence type="ECO:0000313" key="5">
    <source>
        <dbReference type="Proteomes" id="UP000823963"/>
    </source>
</evidence>
<dbReference type="AlphaFoldDB" id="A0A9D1UWC0"/>
<dbReference type="CDD" id="cd00761">
    <property type="entry name" value="Glyco_tranf_GTA_type"/>
    <property type="match status" value="1"/>
</dbReference>
<proteinExistence type="predicted"/>
<dbReference type="Pfam" id="PF00535">
    <property type="entry name" value="Glycos_transf_2"/>
    <property type="match status" value="1"/>
</dbReference>
<gene>
    <name evidence="4" type="ORF">H9861_02575</name>
</gene>
<dbReference type="Gene3D" id="3.90.550.10">
    <property type="entry name" value="Spore Coat Polysaccharide Biosynthesis Protein SpsA, Chain A"/>
    <property type="match status" value="1"/>
</dbReference>
<sequence length="331" mass="37914">MPKLSIIVPVYNCEKHLERCIGSVLKQDFKDYELLLVDDGSTDNSGKIANDYADDNQQIRVIHQANQGVSNARNTGLLEASGEYVMFADADDYLLPAVSDVLENEQLSDLTCLSFEVGKNLKKITGDHRYQGDTSEDAKVMMLENPTQYMTVWSKIFKREIIEQHKLRFNTSLRVAEDGDFMLRYLLNIDSIQFLMQLGYHYSNDVKSVMSTFDHKNKDYLNALMASQRSLGKISSRMQKSFAVYVLMHLNIMMVHETFASANPLKYSERINELKQILKEPIFEESLTAIKVSDCHGARMLPIIFLKMHAYRLASILFILRAKQNEGQVNE</sequence>
<organism evidence="4 5">
    <name type="scientific">Candidatus Ligilactobacillus excrementigallinarum</name>
    <dbReference type="NCBI Taxonomy" id="2838641"/>
    <lineage>
        <taxon>Bacteria</taxon>
        <taxon>Bacillati</taxon>
        <taxon>Bacillota</taxon>
        <taxon>Bacilli</taxon>
        <taxon>Lactobacillales</taxon>
        <taxon>Lactobacillaceae</taxon>
        <taxon>Ligilactobacillus</taxon>
    </lineage>
</organism>
<evidence type="ECO:0000256" key="1">
    <source>
        <dbReference type="ARBA" id="ARBA00022676"/>
    </source>
</evidence>
<dbReference type="EC" id="2.4.-.-" evidence="4"/>
<feature type="domain" description="Glycosyltransferase 2-like" evidence="3">
    <location>
        <begin position="5"/>
        <end position="102"/>
    </location>
</feature>
<reference evidence="4" key="1">
    <citation type="journal article" date="2021" name="PeerJ">
        <title>Extensive microbial diversity within the chicken gut microbiome revealed by metagenomics and culture.</title>
        <authorList>
            <person name="Gilroy R."/>
            <person name="Ravi A."/>
            <person name="Getino M."/>
            <person name="Pursley I."/>
            <person name="Horton D.L."/>
            <person name="Alikhan N.F."/>
            <person name="Baker D."/>
            <person name="Gharbi K."/>
            <person name="Hall N."/>
            <person name="Watson M."/>
            <person name="Adriaenssens E.M."/>
            <person name="Foster-Nyarko E."/>
            <person name="Jarju S."/>
            <person name="Secka A."/>
            <person name="Antonio M."/>
            <person name="Oren A."/>
            <person name="Chaudhuri R.R."/>
            <person name="La Ragione R."/>
            <person name="Hildebrand F."/>
            <person name="Pallen M.J."/>
        </authorList>
    </citation>
    <scope>NUCLEOTIDE SEQUENCE</scope>
    <source>
        <strain evidence="4">6627</strain>
    </source>
</reference>
<keyword evidence="1 4" id="KW-0328">Glycosyltransferase</keyword>
<reference evidence="4" key="2">
    <citation type="submission" date="2021-04" db="EMBL/GenBank/DDBJ databases">
        <authorList>
            <person name="Gilroy R."/>
        </authorList>
    </citation>
    <scope>NUCLEOTIDE SEQUENCE</scope>
    <source>
        <strain evidence="4">6627</strain>
    </source>
</reference>
<name>A0A9D1UWC0_9LACO</name>
<dbReference type="PANTHER" id="PTHR22916:SF51">
    <property type="entry name" value="GLYCOSYLTRANSFERASE EPSH-RELATED"/>
    <property type="match status" value="1"/>
</dbReference>
<accession>A0A9D1UWC0</accession>
<dbReference type="InterPro" id="IPR029044">
    <property type="entry name" value="Nucleotide-diphossugar_trans"/>
</dbReference>
<evidence type="ECO:0000256" key="2">
    <source>
        <dbReference type="ARBA" id="ARBA00022679"/>
    </source>
</evidence>
<comment type="caution">
    <text evidence="4">The sequence shown here is derived from an EMBL/GenBank/DDBJ whole genome shotgun (WGS) entry which is preliminary data.</text>
</comment>
<keyword evidence="2 4" id="KW-0808">Transferase</keyword>
<dbReference type="InterPro" id="IPR001173">
    <property type="entry name" value="Glyco_trans_2-like"/>
</dbReference>
<evidence type="ECO:0000259" key="3">
    <source>
        <dbReference type="Pfam" id="PF00535"/>
    </source>
</evidence>
<dbReference type="EMBL" id="DXFP01000019">
    <property type="protein sequence ID" value="HIX01620.1"/>
    <property type="molecule type" value="Genomic_DNA"/>
</dbReference>